<evidence type="ECO:0000256" key="1">
    <source>
        <dbReference type="SAM" id="SignalP"/>
    </source>
</evidence>
<comment type="caution">
    <text evidence="2">The sequence shown here is derived from an EMBL/GenBank/DDBJ whole genome shotgun (WGS) entry which is preliminary data.</text>
</comment>
<dbReference type="AlphaFoldDB" id="A0A6I3KH38"/>
<dbReference type="EMBL" id="WMBQ01000001">
    <property type="protein sequence ID" value="MTD93007.1"/>
    <property type="molecule type" value="Genomic_DNA"/>
</dbReference>
<feature type="chain" id="PRO_5026213816" evidence="1">
    <location>
        <begin position="20"/>
        <end position="165"/>
    </location>
</feature>
<sequence length="165" mass="17003">MKPVLALTAACGLACAALAAEVAVRLDDASVRFDRARWQASVSHDGISFSPHGEAARELDPVVLRVVAGEQSCAVLAATAFGIGHYDLSAIEGTPIVIGGIGGERFMAHTGCRNATPRGEIICAKVAGRTYLLQALNAGCEGRNLFSGIGPLEEIASGISFAAPR</sequence>
<reference evidence="2 3" key="1">
    <citation type="submission" date="2019-11" db="EMBL/GenBank/DDBJ databases">
        <title>Identification of a novel strain.</title>
        <authorList>
            <person name="Xu Q."/>
            <person name="Wang G."/>
        </authorList>
    </citation>
    <scope>NUCLEOTIDE SEQUENCE [LARGE SCALE GENOMIC DNA]</scope>
    <source>
        <strain evidence="3">xq</strain>
    </source>
</reference>
<evidence type="ECO:0000313" key="2">
    <source>
        <dbReference type="EMBL" id="MTD93007.1"/>
    </source>
</evidence>
<name>A0A6I3KH38_9HYPH</name>
<gene>
    <name evidence="2" type="ORF">GIW81_01520</name>
</gene>
<keyword evidence="1" id="KW-0732">Signal</keyword>
<accession>A0A6I3KH38</accession>
<protein>
    <submittedName>
        <fullName evidence="2">Uncharacterized protein</fullName>
    </submittedName>
</protein>
<dbReference type="RefSeq" id="WP_154737588.1">
    <property type="nucleotide sequence ID" value="NZ_WMBQ01000001.1"/>
</dbReference>
<dbReference type="Proteomes" id="UP000440694">
    <property type="component" value="Unassembled WGS sequence"/>
</dbReference>
<organism evidence="2 3">
    <name type="scientific">Hyphomicrobium album</name>
    <dbReference type="NCBI Taxonomy" id="2665159"/>
    <lineage>
        <taxon>Bacteria</taxon>
        <taxon>Pseudomonadati</taxon>
        <taxon>Pseudomonadota</taxon>
        <taxon>Alphaproteobacteria</taxon>
        <taxon>Hyphomicrobiales</taxon>
        <taxon>Hyphomicrobiaceae</taxon>
        <taxon>Hyphomicrobium</taxon>
    </lineage>
</organism>
<feature type="signal peptide" evidence="1">
    <location>
        <begin position="1"/>
        <end position="19"/>
    </location>
</feature>
<evidence type="ECO:0000313" key="3">
    <source>
        <dbReference type="Proteomes" id="UP000440694"/>
    </source>
</evidence>
<keyword evidence="3" id="KW-1185">Reference proteome</keyword>
<proteinExistence type="predicted"/>